<evidence type="ECO:0000313" key="3">
    <source>
        <dbReference type="WBParaSite" id="sdigi.contig5.g655.t1"/>
    </source>
</evidence>
<dbReference type="WBParaSite" id="sdigi.contig5.g655.t1">
    <property type="protein sequence ID" value="sdigi.contig5.g655.t1"/>
    <property type="gene ID" value="sdigi.contig5.g655"/>
</dbReference>
<organism evidence="2 3">
    <name type="scientific">Setaria digitata</name>
    <dbReference type="NCBI Taxonomy" id="48799"/>
    <lineage>
        <taxon>Eukaryota</taxon>
        <taxon>Metazoa</taxon>
        <taxon>Ecdysozoa</taxon>
        <taxon>Nematoda</taxon>
        <taxon>Chromadorea</taxon>
        <taxon>Rhabditida</taxon>
        <taxon>Spirurina</taxon>
        <taxon>Spiruromorpha</taxon>
        <taxon>Filarioidea</taxon>
        <taxon>Setariidae</taxon>
        <taxon>Setaria</taxon>
    </lineage>
</organism>
<keyword evidence="2" id="KW-1185">Reference proteome</keyword>
<name>A0A915PVU8_9BILA</name>
<dbReference type="Proteomes" id="UP000887581">
    <property type="component" value="Unplaced"/>
</dbReference>
<protein>
    <submittedName>
        <fullName evidence="3">Uncharacterized protein</fullName>
    </submittedName>
</protein>
<proteinExistence type="predicted"/>
<feature type="compositionally biased region" description="Acidic residues" evidence="1">
    <location>
        <begin position="120"/>
        <end position="135"/>
    </location>
</feature>
<sequence length="259" mass="28574">MSAPSSGAYLNLFTNGNFCGNVYPVDLSHYNQFSHYTFGESVPSNMNADAIGMEITEEHRLGLEQTNYVNLQTGNLKSNCRKRRSQYGNDAPMSKRRMEKVSARLENFHISGDPGPSMLDSEDSNSEDPGDDDIEKGDALLILDERLRKYIEQERKVPPVTINNSLSMALVPYVPPISFDNPTMIGRIKEIAAEDAVECASNDNGKSFVTFPDDGCAAESENCSSETNGENSELSSAMNVTEIDTTLLDYGEMEVDCSY</sequence>
<evidence type="ECO:0000313" key="2">
    <source>
        <dbReference type="Proteomes" id="UP000887581"/>
    </source>
</evidence>
<feature type="region of interest" description="Disordered" evidence="1">
    <location>
        <begin position="109"/>
        <end position="136"/>
    </location>
</feature>
<reference evidence="3" key="1">
    <citation type="submission" date="2022-11" db="UniProtKB">
        <authorList>
            <consortium name="WormBaseParasite"/>
        </authorList>
    </citation>
    <scope>IDENTIFICATION</scope>
</reference>
<accession>A0A915PVU8</accession>
<dbReference type="AlphaFoldDB" id="A0A915PVU8"/>
<evidence type="ECO:0000256" key="1">
    <source>
        <dbReference type="SAM" id="MobiDB-lite"/>
    </source>
</evidence>